<keyword evidence="2" id="KW-0677">Repeat</keyword>
<dbReference type="InterPro" id="IPR019775">
    <property type="entry name" value="WD40_repeat_CS"/>
</dbReference>
<dbReference type="SUPFAM" id="SSF50978">
    <property type="entry name" value="WD40 repeat-like"/>
    <property type="match status" value="1"/>
</dbReference>
<dbReference type="Gene3D" id="2.130.10.10">
    <property type="entry name" value="YVTN repeat-like/Quinoprotein amine dehydrogenase"/>
    <property type="match status" value="1"/>
</dbReference>
<dbReference type="Pfam" id="PF00400">
    <property type="entry name" value="WD40"/>
    <property type="match status" value="3"/>
</dbReference>
<proteinExistence type="predicted"/>
<dbReference type="PANTHER" id="PTHR46202:SF1">
    <property type="entry name" value="DNA EXCISION REPAIR PROTEIN ERCC-8"/>
    <property type="match status" value="1"/>
</dbReference>
<dbReference type="EnsemblMetazoa" id="CLYHEMT018113.2">
    <property type="protein sequence ID" value="CLYHEMP018113.2"/>
    <property type="gene ID" value="CLYHEMG018113"/>
</dbReference>
<keyword evidence="1 3" id="KW-0853">WD repeat</keyword>
<dbReference type="InterPro" id="IPR001680">
    <property type="entry name" value="WD40_rpt"/>
</dbReference>
<dbReference type="RefSeq" id="XP_066922700.1">
    <property type="nucleotide sequence ID" value="XM_067066599.1"/>
</dbReference>
<feature type="repeat" description="WD" evidence="3">
    <location>
        <begin position="35"/>
        <end position="77"/>
    </location>
</feature>
<dbReference type="GO" id="GO:0006283">
    <property type="term" value="P:transcription-coupled nucleotide-excision repair"/>
    <property type="evidence" value="ECO:0007669"/>
    <property type="project" value="InterPro"/>
</dbReference>
<name>A0A7M5X6A3_9CNID</name>
<dbReference type="InterPro" id="IPR036322">
    <property type="entry name" value="WD40_repeat_dom_sf"/>
</dbReference>
<dbReference type="GeneID" id="136810030"/>
<organism evidence="4 5">
    <name type="scientific">Clytia hemisphaerica</name>
    <dbReference type="NCBI Taxonomy" id="252671"/>
    <lineage>
        <taxon>Eukaryota</taxon>
        <taxon>Metazoa</taxon>
        <taxon>Cnidaria</taxon>
        <taxon>Hydrozoa</taxon>
        <taxon>Hydroidolina</taxon>
        <taxon>Leptothecata</taxon>
        <taxon>Obeliida</taxon>
        <taxon>Clytiidae</taxon>
        <taxon>Clytia</taxon>
    </lineage>
</organism>
<dbReference type="PROSITE" id="PS00678">
    <property type="entry name" value="WD_REPEATS_1"/>
    <property type="match status" value="1"/>
</dbReference>
<dbReference type="GO" id="GO:0000109">
    <property type="term" value="C:nucleotide-excision repair complex"/>
    <property type="evidence" value="ECO:0007669"/>
    <property type="project" value="TreeGrafter"/>
</dbReference>
<sequence>MHGKEIGRNPLIAASSLDKSIFICDLATGSRTHTLTGHDSPVTAVKWSPRKEHVLYSGSTNGKINIWDVRKTKNLLKSLQTTESKKNGVDSISFTPNGFGLISLNSDGTLSLWKCHNGKQAKVNYAASSANNDRAGSTCVSNNNQVVFASNDQNVQAYDIYTGEHMKTFNGHFKAVTDVCYNDPFEELITCGLDSKVLIWDNRNYDKERLQNEYHQDDWDVVND</sequence>
<evidence type="ECO:0000313" key="4">
    <source>
        <dbReference type="EnsemblMetazoa" id="CLYHEMP018113.1"/>
    </source>
</evidence>
<dbReference type="SMART" id="SM00320">
    <property type="entry name" value="WD40"/>
    <property type="match status" value="4"/>
</dbReference>
<dbReference type="RefSeq" id="XP_066922699.1">
    <property type="nucleotide sequence ID" value="XM_067066598.1"/>
</dbReference>
<evidence type="ECO:0000256" key="3">
    <source>
        <dbReference type="PROSITE-ProRule" id="PRU00221"/>
    </source>
</evidence>
<dbReference type="Proteomes" id="UP000594262">
    <property type="component" value="Unplaced"/>
</dbReference>
<dbReference type="PROSITE" id="PS50294">
    <property type="entry name" value="WD_REPEATS_REGION"/>
    <property type="match status" value="2"/>
</dbReference>
<feature type="repeat" description="WD" evidence="3">
    <location>
        <begin position="169"/>
        <end position="201"/>
    </location>
</feature>
<accession>A0A7M5X6A3</accession>
<keyword evidence="5" id="KW-1185">Reference proteome</keyword>
<dbReference type="OrthoDB" id="361494at2759"/>
<dbReference type="InterPro" id="IPR042238">
    <property type="entry name" value="Rad28/ERCC8/Ckn1/ATCSA-1"/>
</dbReference>
<dbReference type="AlphaFoldDB" id="A0A7M5X6A3"/>
<dbReference type="InterPro" id="IPR015943">
    <property type="entry name" value="WD40/YVTN_repeat-like_dom_sf"/>
</dbReference>
<evidence type="ECO:0000256" key="2">
    <source>
        <dbReference type="ARBA" id="ARBA00022737"/>
    </source>
</evidence>
<dbReference type="GO" id="GO:0000209">
    <property type="term" value="P:protein polyubiquitination"/>
    <property type="evidence" value="ECO:0007669"/>
    <property type="project" value="TreeGrafter"/>
</dbReference>
<dbReference type="PROSITE" id="PS50082">
    <property type="entry name" value="WD_REPEATS_2"/>
    <property type="match status" value="3"/>
</dbReference>
<dbReference type="EnsemblMetazoa" id="CLYHEMT018113.1">
    <property type="protein sequence ID" value="CLYHEMP018113.1"/>
    <property type="gene ID" value="CLYHEMG018113"/>
</dbReference>
<dbReference type="GO" id="GO:0043161">
    <property type="term" value="P:proteasome-mediated ubiquitin-dependent protein catabolic process"/>
    <property type="evidence" value="ECO:0007669"/>
    <property type="project" value="TreeGrafter"/>
</dbReference>
<feature type="repeat" description="WD" evidence="3">
    <location>
        <begin position="82"/>
        <end position="123"/>
    </location>
</feature>
<evidence type="ECO:0000256" key="1">
    <source>
        <dbReference type="ARBA" id="ARBA00022574"/>
    </source>
</evidence>
<dbReference type="GO" id="GO:0031464">
    <property type="term" value="C:Cul4A-RING E3 ubiquitin ligase complex"/>
    <property type="evidence" value="ECO:0007669"/>
    <property type="project" value="TreeGrafter"/>
</dbReference>
<dbReference type="PANTHER" id="PTHR46202">
    <property type="entry name" value="DNA EXCISION REPAIR PROTEIN ERCC-8"/>
    <property type="match status" value="1"/>
</dbReference>
<evidence type="ECO:0000313" key="5">
    <source>
        <dbReference type="Proteomes" id="UP000594262"/>
    </source>
</evidence>
<reference evidence="4" key="1">
    <citation type="submission" date="2021-01" db="UniProtKB">
        <authorList>
            <consortium name="EnsemblMetazoa"/>
        </authorList>
    </citation>
    <scope>IDENTIFICATION</scope>
</reference>
<protein>
    <submittedName>
        <fullName evidence="4">Uncharacterized protein</fullName>
    </submittedName>
</protein>